<name>A0A6J6I7G2_9ZZZZ</name>
<protein>
    <submittedName>
        <fullName evidence="1">Unannotated protein</fullName>
    </submittedName>
</protein>
<accession>A0A6J6I7G2</accession>
<gene>
    <name evidence="1" type="ORF">UFOPK1939_00478</name>
</gene>
<dbReference type="InterPro" id="IPR009737">
    <property type="entry name" value="Aim32/Apd1-like"/>
</dbReference>
<reference evidence="1" key="1">
    <citation type="submission" date="2020-05" db="EMBL/GenBank/DDBJ databases">
        <authorList>
            <person name="Chiriac C."/>
            <person name="Salcher M."/>
            <person name="Ghai R."/>
            <person name="Kavagutti S V."/>
        </authorList>
    </citation>
    <scope>NUCLEOTIDE SEQUENCE</scope>
</reference>
<organism evidence="1">
    <name type="scientific">freshwater metagenome</name>
    <dbReference type="NCBI Taxonomy" id="449393"/>
    <lineage>
        <taxon>unclassified sequences</taxon>
        <taxon>metagenomes</taxon>
        <taxon>ecological metagenomes</taxon>
    </lineage>
</organism>
<sequence length="301" mass="31665">MSSLVGTHGQLGVNSCAALSQASHEPLAGTAPHVAVWICIEQEGAWGAHPLTEPGLGSGAGDALAALTDNDFVMALAIRRVGRHPRATGTRTVMIARSDLTDAWLCTRDVDSDDELAAVLGDVDLDAVMHGRVPSGWERATESVTLICTNGKRDVCCAIEGRRIIDEVSDLAEHHYWECSHLGGHRYAPSVLLLPAGLVLGQISATELMQTHTGNPPLARVRGRSCLPAAAQAAEIAADPEVPFGTATAVTVETIDEHRATVQVHGLSGSTSISLVHQAHSVPSPISCEAVSQSRSHWLSL</sequence>
<evidence type="ECO:0000313" key="1">
    <source>
        <dbReference type="EMBL" id="CAB4619765.1"/>
    </source>
</evidence>
<dbReference type="Pfam" id="PF06999">
    <property type="entry name" value="Suc_Fer-like"/>
    <property type="match status" value="1"/>
</dbReference>
<dbReference type="AlphaFoldDB" id="A0A6J6I7G2"/>
<proteinExistence type="predicted"/>
<dbReference type="EMBL" id="CAEZVF010000052">
    <property type="protein sequence ID" value="CAB4619765.1"/>
    <property type="molecule type" value="Genomic_DNA"/>
</dbReference>